<evidence type="ECO:0000256" key="1">
    <source>
        <dbReference type="SAM" id="MobiDB-lite"/>
    </source>
</evidence>
<proteinExistence type="predicted"/>
<dbReference type="EMBL" id="CP003235">
    <property type="protein sequence ID" value="AFC32115.1"/>
    <property type="molecule type" value="Genomic_DNA"/>
</dbReference>
<dbReference type="AlphaFoldDB" id="H6NDR6"/>
<sequence length="56" mass="6781">MFTHKGIIDFITEGFRKTNQKQKDFDSELEQTSKRIEAGRKHMEERSKNRKLIRNK</sequence>
<reference evidence="2 3" key="1">
    <citation type="journal article" date="2012" name="J. Bacteriol.">
        <title>Complete Genome Sequence of Paenibacillus mucilaginosus 3016, a Bacterium Functional as Microbial Fertilizer.</title>
        <authorList>
            <person name="Ma M."/>
            <person name="Wang Z."/>
            <person name="Li L."/>
            <person name="Jiang X."/>
            <person name="Guan D."/>
            <person name="Cao F."/>
            <person name="Chen H."/>
            <person name="Wang X."/>
            <person name="Shen D."/>
            <person name="Du B."/>
            <person name="Li J."/>
        </authorList>
    </citation>
    <scope>NUCLEOTIDE SEQUENCE [LARGE SCALE GENOMIC DNA]</scope>
    <source>
        <strain evidence="2 3">3016</strain>
    </source>
</reference>
<feature type="compositionally biased region" description="Basic and acidic residues" evidence="1">
    <location>
        <begin position="21"/>
        <end position="47"/>
    </location>
</feature>
<gene>
    <name evidence="2" type="ORF">PM3016_5415</name>
</gene>
<evidence type="ECO:0000313" key="3">
    <source>
        <dbReference type="Proteomes" id="UP000007523"/>
    </source>
</evidence>
<organism evidence="2 3">
    <name type="scientific">Paenibacillus mucilaginosus 3016</name>
    <dbReference type="NCBI Taxonomy" id="1116391"/>
    <lineage>
        <taxon>Bacteria</taxon>
        <taxon>Bacillati</taxon>
        <taxon>Bacillota</taxon>
        <taxon>Bacilli</taxon>
        <taxon>Bacillales</taxon>
        <taxon>Paenibacillaceae</taxon>
        <taxon>Paenibacillus</taxon>
    </lineage>
</organism>
<name>H6NDR6_9BACL</name>
<dbReference type="HOGENOM" id="CLU_3010004_0_0_9"/>
<dbReference type="KEGG" id="pmq:PM3016_5415"/>
<accession>H6NDR6</accession>
<protein>
    <submittedName>
        <fullName evidence="2">Uncharacterized protein</fullName>
    </submittedName>
</protein>
<keyword evidence="3" id="KW-1185">Reference proteome</keyword>
<feature type="region of interest" description="Disordered" evidence="1">
    <location>
        <begin position="20"/>
        <end position="56"/>
    </location>
</feature>
<evidence type="ECO:0000313" key="2">
    <source>
        <dbReference type="EMBL" id="AFC32115.1"/>
    </source>
</evidence>
<dbReference type="Proteomes" id="UP000007523">
    <property type="component" value="Chromosome"/>
</dbReference>
<dbReference type="RefSeq" id="WP_014371551.1">
    <property type="nucleotide sequence ID" value="NC_016935.1"/>
</dbReference>